<dbReference type="Proteomes" id="UP000294980">
    <property type="component" value="Unassembled WGS sequence"/>
</dbReference>
<dbReference type="GO" id="GO:0016787">
    <property type="term" value="F:hydrolase activity"/>
    <property type="evidence" value="ECO:0007669"/>
    <property type="project" value="UniProtKB-KW"/>
</dbReference>
<dbReference type="Gene3D" id="3.40.50.1820">
    <property type="entry name" value="alpha/beta hydrolase"/>
    <property type="match status" value="1"/>
</dbReference>
<dbReference type="EMBL" id="SLWX01000019">
    <property type="protein sequence ID" value="TCO72234.1"/>
    <property type="molecule type" value="Genomic_DNA"/>
</dbReference>
<accession>A0A4R2KGJ1</accession>
<name>A0A4R2KGJ1_9GAMM</name>
<dbReference type="PANTHER" id="PTHR22946">
    <property type="entry name" value="DIENELACTONE HYDROLASE DOMAIN-CONTAINING PROTEIN-RELATED"/>
    <property type="match status" value="1"/>
</dbReference>
<organism evidence="2 3">
    <name type="scientific">Chromatocurvus halotolerans</name>
    <dbReference type="NCBI Taxonomy" id="1132028"/>
    <lineage>
        <taxon>Bacteria</taxon>
        <taxon>Pseudomonadati</taxon>
        <taxon>Pseudomonadota</taxon>
        <taxon>Gammaproteobacteria</taxon>
        <taxon>Cellvibrionales</taxon>
        <taxon>Halieaceae</taxon>
        <taxon>Chromatocurvus</taxon>
    </lineage>
</organism>
<keyword evidence="2" id="KW-0378">Hydrolase</keyword>
<evidence type="ECO:0000259" key="1">
    <source>
        <dbReference type="Pfam" id="PF01738"/>
    </source>
</evidence>
<reference evidence="2 3" key="1">
    <citation type="submission" date="2019-03" db="EMBL/GenBank/DDBJ databases">
        <title>Genomic Encyclopedia of Type Strains, Phase IV (KMG-IV): sequencing the most valuable type-strain genomes for metagenomic binning, comparative biology and taxonomic classification.</title>
        <authorList>
            <person name="Goeker M."/>
        </authorList>
    </citation>
    <scope>NUCLEOTIDE SEQUENCE [LARGE SCALE GENOMIC DNA]</scope>
    <source>
        <strain evidence="2 3">DSM 23344</strain>
    </source>
</reference>
<dbReference type="SUPFAM" id="SSF53474">
    <property type="entry name" value="alpha/beta-Hydrolases"/>
    <property type="match status" value="1"/>
</dbReference>
<dbReference type="InterPro" id="IPR002925">
    <property type="entry name" value="Dienelactn_hydro"/>
</dbReference>
<evidence type="ECO:0000313" key="2">
    <source>
        <dbReference type="EMBL" id="TCO72234.1"/>
    </source>
</evidence>
<sequence length="258" mass="27814">MFSQFTPAKTLTAGILGTLLLIFPVLGYSQSSADGRDVLYTVDGRPYEGYFVTGEESRGLVLLIHDWDGLTAYEKRRADMLADAGYSVFAVDLFGEGIRPEKVEDRRQHTGELYQDREKMRAILQGALAAAGEEGADTNNAVAAGYCFGGAAVLELARSGAALRGFASFHGGLGTPQDQDYADVAGEVRIYHGTADSAVTMADFAALAESLEASDIPHQMISYGGAPHAFTVFGSDRYREAADQHSWASFMAFLEDRL</sequence>
<dbReference type="Pfam" id="PF01738">
    <property type="entry name" value="DLH"/>
    <property type="match status" value="1"/>
</dbReference>
<dbReference type="PANTHER" id="PTHR22946:SF0">
    <property type="entry name" value="DIENELACTONE HYDROLASE DOMAIN-CONTAINING PROTEIN"/>
    <property type="match status" value="1"/>
</dbReference>
<evidence type="ECO:0000313" key="3">
    <source>
        <dbReference type="Proteomes" id="UP000294980"/>
    </source>
</evidence>
<dbReference type="AlphaFoldDB" id="A0A4R2KGJ1"/>
<dbReference type="InterPro" id="IPR029058">
    <property type="entry name" value="AB_hydrolase_fold"/>
</dbReference>
<gene>
    <name evidence="2" type="ORF">EV688_11935</name>
</gene>
<keyword evidence="3" id="KW-1185">Reference proteome</keyword>
<comment type="caution">
    <text evidence="2">The sequence shown here is derived from an EMBL/GenBank/DDBJ whole genome shotgun (WGS) entry which is preliminary data.</text>
</comment>
<proteinExistence type="predicted"/>
<dbReference type="OrthoDB" id="9787933at2"/>
<dbReference type="InterPro" id="IPR050261">
    <property type="entry name" value="FrsA_esterase"/>
</dbReference>
<protein>
    <submittedName>
        <fullName evidence="2">Dienelactone hydrolase</fullName>
    </submittedName>
</protein>
<feature type="domain" description="Dienelactone hydrolase" evidence="1">
    <location>
        <begin position="49"/>
        <end position="255"/>
    </location>
</feature>
<dbReference type="RefSeq" id="WP_117319387.1">
    <property type="nucleotide sequence ID" value="NZ_QQSW01000025.1"/>
</dbReference>